<keyword evidence="6" id="KW-1185">Reference proteome</keyword>
<dbReference type="InterPro" id="IPR013216">
    <property type="entry name" value="Methyltransf_11"/>
</dbReference>
<dbReference type="GO" id="GO:0008168">
    <property type="term" value="F:methyltransferase activity"/>
    <property type="evidence" value="ECO:0000318"/>
    <property type="project" value="GO_Central"/>
</dbReference>
<dbReference type="GO" id="GO:0032259">
    <property type="term" value="P:methylation"/>
    <property type="evidence" value="ECO:0007669"/>
    <property type="project" value="UniProtKB-KW"/>
</dbReference>
<dbReference type="PhylomeDB" id="Q7NHW4"/>
<dbReference type="OrthoDB" id="9791837at2"/>
<dbReference type="KEGG" id="gvi:gll2421"/>
<evidence type="ECO:0000256" key="1">
    <source>
        <dbReference type="ARBA" id="ARBA00022603"/>
    </source>
</evidence>
<organism evidence="5 6">
    <name type="scientific">Gloeobacter violaceus (strain ATCC 29082 / PCC 7421)</name>
    <dbReference type="NCBI Taxonomy" id="251221"/>
    <lineage>
        <taxon>Bacteria</taxon>
        <taxon>Bacillati</taxon>
        <taxon>Cyanobacteriota</taxon>
        <taxon>Cyanophyceae</taxon>
        <taxon>Gloeobacterales</taxon>
        <taxon>Gloeobacteraceae</taxon>
        <taxon>Gloeobacter</taxon>
    </lineage>
</organism>
<dbReference type="Proteomes" id="UP000000557">
    <property type="component" value="Chromosome"/>
</dbReference>
<reference evidence="5 6" key="2">
    <citation type="journal article" date="2003" name="DNA Res.">
        <title>Complete genome structure of Gloeobacter violaceus PCC 7421, a cyanobacterium that lacks thylakoids (supplement).</title>
        <authorList>
            <person name="Nakamura Y."/>
            <person name="Kaneko T."/>
            <person name="Sato S."/>
            <person name="Mimuro M."/>
            <person name="Miyashita H."/>
            <person name="Tsuchiya T."/>
            <person name="Sasamoto S."/>
            <person name="Watanabe A."/>
            <person name="Kawashima K."/>
            <person name="Kishida Y."/>
            <person name="Kiyokawa C."/>
            <person name="Kohara M."/>
            <person name="Matsumoto M."/>
            <person name="Matsuno A."/>
            <person name="Nakazaki N."/>
            <person name="Shimpo S."/>
            <person name="Takeuchi C."/>
            <person name="Yamada M."/>
            <person name="Tabata S."/>
        </authorList>
    </citation>
    <scope>NUCLEOTIDE SEQUENCE [LARGE SCALE GENOMIC DNA]</scope>
    <source>
        <strain evidence="6">ATCC 29082 / PCC 7421</strain>
    </source>
</reference>
<accession>Q7NHW4</accession>
<dbReference type="GO" id="GO:0008757">
    <property type="term" value="F:S-adenosylmethionine-dependent methyltransferase activity"/>
    <property type="evidence" value="ECO:0007669"/>
    <property type="project" value="InterPro"/>
</dbReference>
<dbReference type="RefSeq" id="WP_011142416.1">
    <property type="nucleotide sequence ID" value="NC_005125.1"/>
</dbReference>
<evidence type="ECO:0000313" key="5">
    <source>
        <dbReference type="EMBL" id="BAC90362.1"/>
    </source>
</evidence>
<evidence type="ECO:0000259" key="4">
    <source>
        <dbReference type="Pfam" id="PF08241"/>
    </source>
</evidence>
<dbReference type="SUPFAM" id="SSF53335">
    <property type="entry name" value="S-adenosyl-L-methionine-dependent methyltransferases"/>
    <property type="match status" value="1"/>
</dbReference>
<dbReference type="HOGENOM" id="CLU_1265445_0_0_3"/>
<gene>
    <name evidence="5" type="ordered locus">gll2421</name>
</gene>
<sequence>MSLCPSHATVLEEAQPHRVTLASARPELKLDDYSDEGSLAMAVATGFADLDDYYAGPLGRRYLRRVWEAVEPLLRPLGGVEALDVGCGAGHYSELLARAGARVTGIDPDADLVELARRRVPGGEFQIAGVNALPFADGRFERLLCANVLEFVRDQGGAMREMRRVCRGEAVVCVLNRGSLWGVQQQLFGPFTSHPYYQGRFFTPERLEQAAKLGGWRLVSLQEAVRFPPLPVEPLLGWLDGWGPGACWIARLR</sequence>
<dbReference type="PATRIC" id="fig|251221.4.peg.2458"/>
<dbReference type="EMBL" id="BA000045">
    <property type="protein sequence ID" value="BAC90362.1"/>
    <property type="molecule type" value="Genomic_DNA"/>
</dbReference>
<dbReference type="AlphaFoldDB" id="Q7NHW4"/>
<reference evidence="5 6" key="1">
    <citation type="journal article" date="2003" name="DNA Res.">
        <title>Complete genome structure of Gloeobacter violaceus PCC 7421, a cyanobacterium that lacks thylakoids.</title>
        <authorList>
            <person name="Nakamura Y."/>
            <person name="Kaneko T."/>
            <person name="Sato S."/>
            <person name="Mimuro M."/>
            <person name="Miyashita H."/>
            <person name="Tsuchiya T."/>
            <person name="Sasamoto S."/>
            <person name="Watanabe A."/>
            <person name="Kawashima K."/>
            <person name="Kishida Y."/>
            <person name="Kiyokawa C."/>
            <person name="Kohara M."/>
            <person name="Matsumoto M."/>
            <person name="Matsuno A."/>
            <person name="Nakazaki N."/>
            <person name="Shimpo S."/>
            <person name="Takeuchi C."/>
            <person name="Yamada M."/>
            <person name="Tabata S."/>
        </authorList>
    </citation>
    <scope>NUCLEOTIDE SEQUENCE [LARGE SCALE GENOMIC DNA]</scope>
    <source>
        <strain evidence="6">ATCC 29082 / PCC 7421</strain>
    </source>
</reference>
<dbReference type="InterPro" id="IPR029063">
    <property type="entry name" value="SAM-dependent_MTases_sf"/>
</dbReference>
<dbReference type="Pfam" id="PF08241">
    <property type="entry name" value="Methyltransf_11"/>
    <property type="match status" value="1"/>
</dbReference>
<keyword evidence="1" id="KW-0489">Methyltransferase</keyword>
<protein>
    <submittedName>
        <fullName evidence="5">Gll2421 protein</fullName>
    </submittedName>
</protein>
<proteinExistence type="predicted"/>
<dbReference type="InParanoid" id="Q7NHW4"/>
<dbReference type="EnsemblBacteria" id="BAC90362">
    <property type="protein sequence ID" value="BAC90362"/>
    <property type="gene ID" value="BAC90362"/>
</dbReference>
<evidence type="ECO:0000256" key="2">
    <source>
        <dbReference type="ARBA" id="ARBA00022679"/>
    </source>
</evidence>
<keyword evidence="3" id="KW-0949">S-adenosyl-L-methionine</keyword>
<dbReference type="PANTHER" id="PTHR43464:SF19">
    <property type="entry name" value="UBIQUINONE BIOSYNTHESIS O-METHYLTRANSFERASE, MITOCHONDRIAL"/>
    <property type="match status" value="1"/>
</dbReference>
<dbReference type="CDD" id="cd02440">
    <property type="entry name" value="AdoMet_MTases"/>
    <property type="match status" value="1"/>
</dbReference>
<dbReference type="STRING" id="251221.gene:10759918"/>
<dbReference type="PANTHER" id="PTHR43464">
    <property type="entry name" value="METHYLTRANSFERASE"/>
    <property type="match status" value="1"/>
</dbReference>
<name>Q7NHW4_GLOVI</name>
<keyword evidence="2" id="KW-0808">Transferase</keyword>
<evidence type="ECO:0000256" key="3">
    <source>
        <dbReference type="ARBA" id="ARBA00022691"/>
    </source>
</evidence>
<dbReference type="Gene3D" id="3.40.50.150">
    <property type="entry name" value="Vaccinia Virus protein VP39"/>
    <property type="match status" value="1"/>
</dbReference>
<evidence type="ECO:0000313" key="6">
    <source>
        <dbReference type="Proteomes" id="UP000000557"/>
    </source>
</evidence>
<feature type="domain" description="Methyltransferase type 11" evidence="4">
    <location>
        <begin position="83"/>
        <end position="171"/>
    </location>
</feature>
<dbReference type="eggNOG" id="COG2227">
    <property type="taxonomic scope" value="Bacteria"/>
</dbReference>